<comment type="catalytic activity">
    <reaction evidence="1">
        <text>2-hydroxychromene-2-carboxylate = (3E)-4-(2-hydroxyphenyl)-2-oxobut-3-enoate</text>
        <dbReference type="Rhea" id="RHEA:27401"/>
        <dbReference type="ChEBI" id="CHEBI:59350"/>
        <dbReference type="ChEBI" id="CHEBI:59353"/>
        <dbReference type="EC" id="5.99.1.4"/>
    </reaction>
</comment>
<evidence type="ECO:0000256" key="1">
    <source>
        <dbReference type="PIRNR" id="PIRNR006386"/>
    </source>
</evidence>
<feature type="active site" description="Nucleophile" evidence="2">
    <location>
        <position position="13"/>
    </location>
</feature>
<dbReference type="InterPro" id="IPR014440">
    <property type="entry name" value="HCCAis_GSTk"/>
</dbReference>
<comment type="similarity">
    <text evidence="1">Belongs to the GST superfamily. NadH family.</text>
</comment>
<dbReference type="GO" id="GO:0018845">
    <property type="term" value="F:2-hydroxychromene-2-carboxylate isomerase activity"/>
    <property type="evidence" value="ECO:0007669"/>
    <property type="project" value="UniProtKB-UniRule"/>
</dbReference>
<dbReference type="Gene3D" id="3.40.30.10">
    <property type="entry name" value="Glutaredoxin"/>
    <property type="match status" value="1"/>
</dbReference>
<name>A0A7G5II36_9SPHN</name>
<dbReference type="Proteomes" id="UP000515292">
    <property type="component" value="Chromosome"/>
</dbReference>
<evidence type="ECO:0000259" key="3">
    <source>
        <dbReference type="Pfam" id="PF01323"/>
    </source>
</evidence>
<dbReference type="RefSeq" id="WP_182296471.1">
    <property type="nucleotide sequence ID" value="NZ_CP059851.1"/>
</dbReference>
<dbReference type="AlphaFoldDB" id="A0A7G5II36"/>
<sequence>MTLTIDLFWSFRSPYSYLATPRLLALRAEWDLAIRFRPVRPLAVRDAGFFERIDPRWPLYVVRDVFRLAQMAGLPFAPPRPDPIVQNMATREIAAEQPHIGRLTRLGQAAAEQGDGLAFAHAVASRIWGGTPDWHQGTHLAEAAAVAGLDWAALDIAEREETARLDAAIAANEAAQDASGHWGVPLMLFDGEPFFGQDRIDVLLWRLRQNGLVARE</sequence>
<dbReference type="KEGG" id="sand:H3309_00485"/>
<organism evidence="4 5">
    <name type="scientific">Sandaracinobacteroides saxicola</name>
    <dbReference type="NCBI Taxonomy" id="2759707"/>
    <lineage>
        <taxon>Bacteria</taxon>
        <taxon>Pseudomonadati</taxon>
        <taxon>Pseudomonadota</taxon>
        <taxon>Alphaproteobacteria</taxon>
        <taxon>Sphingomonadales</taxon>
        <taxon>Sphingosinicellaceae</taxon>
        <taxon>Sandaracinobacteroides</taxon>
    </lineage>
</organism>
<gene>
    <name evidence="4" type="ORF">H3309_00485</name>
</gene>
<feature type="domain" description="DSBA-like thioredoxin" evidence="3">
    <location>
        <begin position="4"/>
        <end position="204"/>
    </location>
</feature>
<dbReference type="SUPFAM" id="SSF52833">
    <property type="entry name" value="Thioredoxin-like"/>
    <property type="match status" value="1"/>
</dbReference>
<accession>A0A7G5II36</accession>
<dbReference type="PANTHER" id="PTHR42943:SF2">
    <property type="entry name" value="GLUTATHIONE S-TRANSFERASE KAPPA 1"/>
    <property type="match status" value="1"/>
</dbReference>
<dbReference type="InterPro" id="IPR036249">
    <property type="entry name" value="Thioredoxin-like_sf"/>
</dbReference>
<evidence type="ECO:0000313" key="5">
    <source>
        <dbReference type="Proteomes" id="UP000515292"/>
    </source>
</evidence>
<dbReference type="GO" id="GO:0016491">
    <property type="term" value="F:oxidoreductase activity"/>
    <property type="evidence" value="ECO:0007669"/>
    <property type="project" value="InterPro"/>
</dbReference>
<proteinExistence type="inferred from homology"/>
<keyword evidence="5" id="KW-1185">Reference proteome</keyword>
<dbReference type="Pfam" id="PF01323">
    <property type="entry name" value="DSBA"/>
    <property type="match status" value="1"/>
</dbReference>
<dbReference type="PANTHER" id="PTHR42943">
    <property type="entry name" value="GLUTATHIONE S-TRANSFERASE KAPPA"/>
    <property type="match status" value="1"/>
</dbReference>
<dbReference type="InterPro" id="IPR001853">
    <property type="entry name" value="DSBA-like_thioredoxin_dom"/>
</dbReference>
<keyword evidence="1" id="KW-0413">Isomerase</keyword>
<reference evidence="4 5" key="1">
    <citation type="submission" date="2020-07" db="EMBL/GenBank/DDBJ databases">
        <title>Complete genome sequence for Sandaracinobacter sp. M6.</title>
        <authorList>
            <person name="Tang Y."/>
            <person name="Liu Q."/>
            <person name="Guo Z."/>
            <person name="Lei P."/>
            <person name="Huang B."/>
        </authorList>
    </citation>
    <scope>NUCLEOTIDE SEQUENCE [LARGE SCALE GENOMIC DNA]</scope>
    <source>
        <strain evidence="4 5">M6</strain>
    </source>
</reference>
<evidence type="ECO:0000313" key="4">
    <source>
        <dbReference type="EMBL" id="QMW23028.1"/>
    </source>
</evidence>
<dbReference type="PIRSF" id="PIRSF006386">
    <property type="entry name" value="HCCAis_GSTk"/>
    <property type="match status" value="1"/>
</dbReference>
<dbReference type="EC" id="5.99.1.4" evidence="1"/>
<dbReference type="EMBL" id="CP059851">
    <property type="protein sequence ID" value="QMW23028.1"/>
    <property type="molecule type" value="Genomic_DNA"/>
</dbReference>
<dbReference type="InterPro" id="IPR051924">
    <property type="entry name" value="GST_Kappa/NadH"/>
</dbReference>
<evidence type="ECO:0000256" key="2">
    <source>
        <dbReference type="PIRSR" id="PIRSR006386-1"/>
    </source>
</evidence>
<protein>
    <recommendedName>
        <fullName evidence="1">2-hydroxychromene-2-carboxylate isomerase</fullName>
        <ecNumber evidence="1">5.99.1.4</ecNumber>
    </recommendedName>
</protein>